<keyword evidence="3 4" id="KW-0998">Cell outer membrane</keyword>
<evidence type="ECO:0000256" key="2">
    <source>
        <dbReference type="ARBA" id="ARBA00023136"/>
    </source>
</evidence>
<organism evidence="6 7">
    <name type="scientific">Candidatus Erwinia haradaeae</name>
    <dbReference type="NCBI Taxonomy" id="1922217"/>
    <lineage>
        <taxon>Bacteria</taxon>
        <taxon>Pseudomonadati</taxon>
        <taxon>Pseudomonadota</taxon>
        <taxon>Gammaproteobacteria</taxon>
        <taxon>Enterobacterales</taxon>
        <taxon>Erwiniaceae</taxon>
        <taxon>Erwinia</taxon>
    </lineage>
</organism>
<evidence type="ECO:0000259" key="5">
    <source>
        <dbReference type="Pfam" id="PF13360"/>
    </source>
</evidence>
<accession>A0A803GCD1</accession>
<dbReference type="InterPro" id="IPR015943">
    <property type="entry name" value="WD40/YVTN_repeat-like_dom_sf"/>
</dbReference>
<dbReference type="GO" id="GO:0009279">
    <property type="term" value="C:cell outer membrane"/>
    <property type="evidence" value="ECO:0007669"/>
    <property type="project" value="UniProtKB-SubCell"/>
</dbReference>
<dbReference type="InterPro" id="IPR011047">
    <property type="entry name" value="Quinoprotein_ADH-like_sf"/>
</dbReference>
<dbReference type="InterPro" id="IPR018391">
    <property type="entry name" value="PQQ_b-propeller_rpt"/>
</dbReference>
<dbReference type="NCBIfam" id="TIGR03300">
    <property type="entry name" value="assembly_YfgL"/>
    <property type="match status" value="1"/>
</dbReference>
<dbReference type="Gene3D" id="2.130.10.10">
    <property type="entry name" value="YVTN repeat-like/Quinoprotein amine dehydrogenase"/>
    <property type="match status" value="1"/>
</dbReference>
<dbReference type="AlphaFoldDB" id="A0A803GCD1"/>
<comment type="subcellular location">
    <subcellularLocation>
        <location evidence="4">Cell outer membrane</location>
    </subcellularLocation>
</comment>
<dbReference type="OrthoDB" id="5173551at2"/>
<sequence>MILHKLLITDLILIALVSGCSWSSKTDEIRNASPLLTIENQFKTIKLWSSSIKEEAGNINSKLHPTSLNKTIYAANRYGIIKALYSTNGKEKWITNLSENKNLFSKNIPALLSGGLTVSNNHIYVGTERAKIFSINTMDGSVDWTQNVAGEVLSAPVISDYIVLVHTSNGMLQGLDQNNGSIKWSINLDTPTLSLRGQSEPTITLGTVVIGSDNGYISAININDGQIIWQKKITRTHGASAIDRLTDVDVSPLIVNGIIYSLAYNGNLTALTLESGQILWQHDIGSAHDLISDDHRIFLVDKNDCLIALTAEKGLKIWKQSNLLYRKLTSPILYNGYLVVGDQQGYLYWINTNTGQIVSQQKIDNTGFVTKPVISNDNLLVLQSTTGKISVITN</sequence>
<dbReference type="GO" id="GO:0043165">
    <property type="term" value="P:Gram-negative-bacterium-type cell outer membrane assembly"/>
    <property type="evidence" value="ECO:0007669"/>
    <property type="project" value="UniProtKB-UniRule"/>
</dbReference>
<comment type="similarity">
    <text evidence="4">Belongs to the BamB family.</text>
</comment>
<dbReference type="NCBIfam" id="NF008351">
    <property type="entry name" value="PRK11138.1"/>
    <property type="match status" value="1"/>
</dbReference>
<comment type="subunit">
    <text evidence="4">Part of the Bam complex, which is composed of the outer membrane protein BamA, and four lipoproteins BamB, BamC, BamD and BamE.</text>
</comment>
<evidence type="ECO:0000256" key="1">
    <source>
        <dbReference type="ARBA" id="ARBA00022729"/>
    </source>
</evidence>
<dbReference type="SMART" id="SM00564">
    <property type="entry name" value="PQQ"/>
    <property type="match status" value="7"/>
</dbReference>
<proteinExistence type="inferred from homology"/>
<evidence type="ECO:0000256" key="3">
    <source>
        <dbReference type="ARBA" id="ARBA00023237"/>
    </source>
</evidence>
<protein>
    <recommendedName>
        <fullName evidence="4">Outer membrane protein assembly factor BamB</fullName>
    </recommendedName>
</protein>
<dbReference type="InterPro" id="IPR002372">
    <property type="entry name" value="PQQ_rpt_dom"/>
</dbReference>
<dbReference type="RefSeq" id="WP_157990813.1">
    <property type="nucleotide sequence ID" value="NZ_LR217737.1"/>
</dbReference>
<evidence type="ECO:0000313" key="6">
    <source>
        <dbReference type="EMBL" id="VFP87378.1"/>
    </source>
</evidence>
<dbReference type="PANTHER" id="PTHR34512">
    <property type="entry name" value="CELL SURFACE PROTEIN"/>
    <property type="match status" value="1"/>
</dbReference>
<feature type="domain" description="Pyrrolo-quinoline quinone repeat" evidence="5">
    <location>
        <begin position="79"/>
        <end position="320"/>
    </location>
</feature>
<keyword evidence="2 4" id="KW-0472">Membrane</keyword>
<keyword evidence="1 4" id="KW-0732">Signal</keyword>
<evidence type="ECO:0000313" key="7">
    <source>
        <dbReference type="Proteomes" id="UP000294289"/>
    </source>
</evidence>
<dbReference type="SUPFAM" id="SSF50998">
    <property type="entry name" value="Quinoprotein alcohol dehydrogenase-like"/>
    <property type="match status" value="1"/>
</dbReference>
<reference evidence="6 7" key="1">
    <citation type="submission" date="2019-02" db="EMBL/GenBank/DDBJ databases">
        <authorList>
            <person name="Manzano-Marin A."/>
            <person name="Manzano-Marin A."/>
        </authorList>
    </citation>
    <scope>NUCLEOTIDE SEQUENCE [LARGE SCALE GENOMIC DNA]</scope>
    <source>
        <strain evidence="6 7">ErCipiceae</strain>
    </source>
</reference>
<dbReference type="GO" id="GO:0051205">
    <property type="term" value="P:protein insertion into membrane"/>
    <property type="evidence" value="ECO:0007669"/>
    <property type="project" value="UniProtKB-UniRule"/>
</dbReference>
<dbReference type="InterPro" id="IPR017687">
    <property type="entry name" value="BamB"/>
</dbReference>
<dbReference type="Pfam" id="PF13360">
    <property type="entry name" value="PQQ_2"/>
    <property type="match status" value="1"/>
</dbReference>
<name>A0A803GCD1_9GAMM</name>
<dbReference type="Proteomes" id="UP000294289">
    <property type="component" value="Chromosome"/>
</dbReference>
<dbReference type="EMBL" id="LR217737">
    <property type="protein sequence ID" value="VFP87378.1"/>
    <property type="molecule type" value="Genomic_DNA"/>
</dbReference>
<comment type="function">
    <text evidence="4">Part of the outer membrane protein assembly complex, which is involved in assembly and insertion of beta-barrel proteins into the outer membrane.</text>
</comment>
<dbReference type="PANTHER" id="PTHR34512:SF30">
    <property type="entry name" value="OUTER MEMBRANE PROTEIN ASSEMBLY FACTOR BAMB"/>
    <property type="match status" value="1"/>
</dbReference>
<evidence type="ECO:0000256" key="4">
    <source>
        <dbReference type="HAMAP-Rule" id="MF_00923"/>
    </source>
</evidence>
<gene>
    <name evidence="4 6" type="primary">bamB</name>
    <name evidence="6" type="ORF">ERCIPICE3303_108</name>
</gene>
<dbReference type="HAMAP" id="MF_00923">
    <property type="entry name" value="OM_assembly_BamB"/>
    <property type="match status" value="1"/>
</dbReference>